<feature type="signal peptide" evidence="8">
    <location>
        <begin position="1"/>
        <end position="23"/>
    </location>
</feature>
<dbReference type="Gene3D" id="3.40.50.880">
    <property type="match status" value="1"/>
</dbReference>
<dbReference type="GO" id="GO:0008270">
    <property type="term" value="F:zinc ion binding"/>
    <property type="evidence" value="ECO:0007669"/>
    <property type="project" value="InterPro"/>
</dbReference>
<evidence type="ECO:0000256" key="4">
    <source>
        <dbReference type="ARBA" id="ARBA00022801"/>
    </source>
</evidence>
<dbReference type="Gene3D" id="3.40.630.10">
    <property type="entry name" value="Zn peptidases"/>
    <property type="match status" value="1"/>
</dbReference>
<dbReference type="EMBL" id="VKGK01000009">
    <property type="protein sequence ID" value="TRY14572.1"/>
    <property type="molecule type" value="Genomic_DNA"/>
</dbReference>
<dbReference type="InterPro" id="IPR000834">
    <property type="entry name" value="Peptidase_M14"/>
</dbReference>
<comment type="cofactor">
    <cofactor evidence="1">
        <name>Zn(2+)</name>
        <dbReference type="ChEBI" id="CHEBI:29105"/>
    </cofactor>
</comment>
<evidence type="ECO:0000256" key="6">
    <source>
        <dbReference type="ARBA" id="ARBA00023049"/>
    </source>
</evidence>
<name>A0A553JQ28_SHEHA</name>
<dbReference type="SMART" id="SM00631">
    <property type="entry name" value="Zn_pept"/>
    <property type="match status" value="1"/>
</dbReference>
<dbReference type="GO" id="GO:0006508">
    <property type="term" value="P:proteolysis"/>
    <property type="evidence" value="ECO:0007669"/>
    <property type="project" value="UniProtKB-KW"/>
</dbReference>
<evidence type="ECO:0000256" key="7">
    <source>
        <dbReference type="PROSITE-ProRule" id="PRU01379"/>
    </source>
</evidence>
<evidence type="ECO:0000313" key="10">
    <source>
        <dbReference type="EMBL" id="TRY14572.1"/>
    </source>
</evidence>
<dbReference type="GO" id="GO:0004181">
    <property type="term" value="F:metallocarboxypeptidase activity"/>
    <property type="evidence" value="ECO:0007669"/>
    <property type="project" value="InterPro"/>
</dbReference>
<comment type="caution">
    <text evidence="7">Lacks conserved residue(s) required for the propagation of feature annotation.</text>
</comment>
<keyword evidence="8" id="KW-0732">Signal</keyword>
<keyword evidence="6" id="KW-0482">Metalloprotease</keyword>
<dbReference type="GO" id="GO:0005615">
    <property type="term" value="C:extracellular space"/>
    <property type="evidence" value="ECO:0007669"/>
    <property type="project" value="TreeGrafter"/>
</dbReference>
<sequence>MLRALLYFFAVSYVFGILPSASAVTTQNLSSVANLNPSSQLTSPEAFLGYPLGKWHLRHDQINYYLQQLANESDRLSIEKSGLSYEERQQLTAVITSKSNQANLKKILAQRKEVKSGKKQDGPLIIWLAYSIHGDEASGAHAALALSYQLASSNDPWIKQLLDEAIVLITPTQNPDGFDRFSNWTNNYRGQVEVSDPRHKEHKQNWPTGRTNHYFADLNRDWLFLRHPESRGRVALFHKWQPHYVGDFHEMNSNGSYFFQPGVPDRTHPLTPKKNQVLTEKLAQFHRQALDKKQQEYFSRQIFDDYFYGKGSTYPDINGSIGVLFEQSSTKGQALMTENGKLRLSDAIDNHLTTSISSLKGSLALKDDLLDYQSQFYKGRAKAAIKGRQSGYLIGSQANTGRIADIANLFNQHQITFYYLTESVAQGDKEFSAASSLFIPLHQPQKDLLLAIFDQRNEFADPTFYDVSSWNLEHAYDLDMVRNAKLDLDVLSSTAPDSHEFEADSQAVALLINWQQDGAAFVLQQLLENKIQVKFAASPFTVKIDSVEHNFPAGSLQIPLKQANVSSDKITAKIARLMAMTPLDIATVNSSASVAGIDLGSPDFHSIKPVKPLIVTGYGIDESEAGEIWYYLDTKLGVPVTLADTSHLSKIPLSGYTHIFLPGGRYSSLNETLTRKLGQFASQGGIVIAQKGALSWLNKGNLLKANLKESRFFKLLFDSSDLTFDEKEKLSARQAIGGAILELTLDISHPLSFGIPNARLPILKNKALGLEDSSTPFSVAAKYAKQPLLSGYLAKEYQRSLSQSPAILVESRGKGAVVVLADNLMFRNIWLGSEKIYANALYFIPALH</sequence>
<evidence type="ECO:0000256" key="2">
    <source>
        <dbReference type="ARBA" id="ARBA00005988"/>
    </source>
</evidence>
<comment type="similarity">
    <text evidence="2 7">Belongs to the peptidase M14 family.</text>
</comment>
<comment type="caution">
    <text evidence="10">The sequence shown here is derived from an EMBL/GenBank/DDBJ whole genome shotgun (WGS) entry which is preliminary data.</text>
</comment>
<keyword evidence="3" id="KW-0645">Protease</keyword>
<keyword evidence="11" id="KW-1185">Reference proteome</keyword>
<gene>
    <name evidence="10" type="ORF">FN961_09200</name>
</gene>
<organism evidence="10 11">
    <name type="scientific">Shewanella hanedai</name>
    <name type="common">Alteromonas hanedai</name>
    <dbReference type="NCBI Taxonomy" id="25"/>
    <lineage>
        <taxon>Bacteria</taxon>
        <taxon>Pseudomonadati</taxon>
        <taxon>Pseudomonadota</taxon>
        <taxon>Gammaproteobacteria</taxon>
        <taxon>Alteromonadales</taxon>
        <taxon>Shewanellaceae</taxon>
        <taxon>Shewanella</taxon>
    </lineage>
</organism>
<evidence type="ECO:0000256" key="8">
    <source>
        <dbReference type="SAM" id="SignalP"/>
    </source>
</evidence>
<reference evidence="11" key="1">
    <citation type="submission" date="2019-07" db="EMBL/GenBank/DDBJ databases">
        <title>Shewanella sp. YLB-08 draft genomic sequence.</title>
        <authorList>
            <person name="Yu L."/>
        </authorList>
    </citation>
    <scope>NUCLEOTIDE SEQUENCE [LARGE SCALE GENOMIC DNA]</scope>
    <source>
        <strain evidence="11">JCM 20706</strain>
    </source>
</reference>
<dbReference type="Proteomes" id="UP000318126">
    <property type="component" value="Unassembled WGS sequence"/>
</dbReference>
<dbReference type="OrthoDB" id="9758209at2"/>
<dbReference type="PANTHER" id="PTHR11705">
    <property type="entry name" value="PROTEASE FAMILY M14 CARBOXYPEPTIDASE A,B"/>
    <property type="match status" value="1"/>
</dbReference>
<dbReference type="PROSITE" id="PS52035">
    <property type="entry name" value="PEPTIDASE_M14"/>
    <property type="match status" value="1"/>
</dbReference>
<evidence type="ECO:0000256" key="3">
    <source>
        <dbReference type="ARBA" id="ARBA00022670"/>
    </source>
</evidence>
<keyword evidence="5" id="KW-0862">Zinc</keyword>
<evidence type="ECO:0000256" key="5">
    <source>
        <dbReference type="ARBA" id="ARBA00022833"/>
    </source>
</evidence>
<keyword evidence="4" id="KW-0378">Hydrolase</keyword>
<dbReference type="RefSeq" id="WP_143564263.1">
    <property type="nucleotide sequence ID" value="NZ_BMPL01000007.1"/>
</dbReference>
<dbReference type="AlphaFoldDB" id="A0A553JQ28"/>
<dbReference type="InterPro" id="IPR029062">
    <property type="entry name" value="Class_I_gatase-like"/>
</dbReference>
<accession>A0A553JQ28</accession>
<dbReference type="SUPFAM" id="SSF53187">
    <property type="entry name" value="Zn-dependent exopeptidases"/>
    <property type="match status" value="1"/>
</dbReference>
<evidence type="ECO:0000259" key="9">
    <source>
        <dbReference type="PROSITE" id="PS52035"/>
    </source>
</evidence>
<evidence type="ECO:0000313" key="11">
    <source>
        <dbReference type="Proteomes" id="UP000318126"/>
    </source>
</evidence>
<dbReference type="PANTHER" id="PTHR11705:SF143">
    <property type="entry name" value="SLL0236 PROTEIN"/>
    <property type="match status" value="1"/>
</dbReference>
<dbReference type="SUPFAM" id="SSF52317">
    <property type="entry name" value="Class I glutamine amidotransferase-like"/>
    <property type="match status" value="1"/>
</dbReference>
<protein>
    <submittedName>
        <fullName evidence="10">Peptidase M14</fullName>
    </submittedName>
</protein>
<dbReference type="Pfam" id="PF00246">
    <property type="entry name" value="Peptidase_M14"/>
    <property type="match status" value="1"/>
</dbReference>
<proteinExistence type="inferred from homology"/>
<feature type="chain" id="PRO_5021813487" evidence="8">
    <location>
        <begin position="24"/>
        <end position="848"/>
    </location>
</feature>
<feature type="domain" description="Peptidase M14" evidence="9">
    <location>
        <begin position="55"/>
        <end position="348"/>
    </location>
</feature>
<evidence type="ECO:0000256" key="1">
    <source>
        <dbReference type="ARBA" id="ARBA00001947"/>
    </source>
</evidence>